<keyword evidence="5" id="KW-0809">Transit peptide</keyword>
<evidence type="ECO:0000256" key="3">
    <source>
        <dbReference type="ARBA" id="ARBA00022692"/>
    </source>
</evidence>
<keyword evidence="2 10" id="KW-0645">Protease</keyword>
<dbReference type="PANTHER" id="PTHR31412">
    <property type="entry name" value="ZINC METALLOPROTEASE EGY1"/>
    <property type="match status" value="1"/>
</dbReference>
<reference evidence="10" key="1">
    <citation type="submission" date="2020-11" db="EMBL/GenBank/DDBJ databases">
        <title>Carbohydrate-dependent, anaerobic sulfur respiration: A novel catabolism in halophilic archaea.</title>
        <authorList>
            <person name="Sorokin D.Y."/>
            <person name="Messina E."/>
            <person name="Smedile F."/>
            <person name="La Cono V."/>
            <person name="Hallsworth J.E."/>
            <person name="Yakimov M.M."/>
        </authorList>
    </citation>
    <scope>NUCLEOTIDE SEQUENCE</scope>
    <source>
        <strain evidence="10">AArc-S</strain>
    </source>
</reference>
<organism evidence="10 11">
    <name type="scientific">Natranaeroarchaeum sulfidigenes</name>
    <dbReference type="NCBI Taxonomy" id="2784880"/>
    <lineage>
        <taxon>Archaea</taxon>
        <taxon>Methanobacteriati</taxon>
        <taxon>Methanobacteriota</taxon>
        <taxon>Stenosarchaea group</taxon>
        <taxon>Halobacteria</taxon>
        <taxon>Halobacteriales</taxon>
        <taxon>Natronoarchaeaceae</taxon>
        <taxon>Natranaeroarchaeum</taxon>
    </lineage>
</organism>
<feature type="transmembrane region" description="Helical" evidence="8">
    <location>
        <begin position="183"/>
        <end position="205"/>
    </location>
</feature>
<dbReference type="KEGG" id="hara:AArcS_3046"/>
<evidence type="ECO:0000256" key="8">
    <source>
        <dbReference type="SAM" id="Phobius"/>
    </source>
</evidence>
<comment type="subcellular location">
    <subcellularLocation>
        <location evidence="1">Membrane</location>
        <topology evidence="1">Multi-pass membrane protein</topology>
    </subcellularLocation>
</comment>
<evidence type="ECO:0000259" key="9">
    <source>
        <dbReference type="Pfam" id="PF02163"/>
    </source>
</evidence>
<evidence type="ECO:0000256" key="2">
    <source>
        <dbReference type="ARBA" id="ARBA00022670"/>
    </source>
</evidence>
<name>A0A897MYS0_9EURY</name>
<feature type="transmembrane region" description="Helical" evidence="8">
    <location>
        <begin position="251"/>
        <end position="270"/>
    </location>
</feature>
<evidence type="ECO:0000256" key="7">
    <source>
        <dbReference type="ARBA" id="ARBA00023136"/>
    </source>
</evidence>
<dbReference type="GeneID" id="70686425"/>
<dbReference type="GO" id="GO:0006508">
    <property type="term" value="P:proteolysis"/>
    <property type="evidence" value="ECO:0007669"/>
    <property type="project" value="UniProtKB-KW"/>
</dbReference>
<dbReference type="InterPro" id="IPR044838">
    <property type="entry name" value="EGY1-like"/>
</dbReference>
<keyword evidence="11" id="KW-1185">Reference proteome</keyword>
<feature type="transmembrane region" description="Helical" evidence="8">
    <location>
        <begin position="349"/>
        <end position="369"/>
    </location>
</feature>
<feature type="domain" description="Peptidase M50" evidence="9">
    <location>
        <begin position="123"/>
        <end position="288"/>
    </location>
</feature>
<sequence length="373" mass="40049">MHATESPDAGPPLSALTGRFHVHEVRTEDDRIEYYGVPLVSYEHLLRELWPVFNDAGYRISFSRRGRTDVIVAEPIDTGMDGIPWTNVVLLLATIISTLIAGALWFHIDPSDGVFAILDAWPFTVALLTVLGIHELGHYVMSRYHGVNATLPYFIPIPSIIGTAGAVIKMSGPIPDRRAQFDIGVAGPLAGLVATVIVTAIGLTLDPMTVPAEFAESDDGITVMLGHPPLLELLASALGESLYADDPMRSVHPVVIGGWVGMFITFLNMIPVGQLDGGHISRAMFGRKMEAAAALVPWALFGLAGYLYYGAGVSFAGSFIWLFWGLIALFFVAAGPAQPLSEASLGPKRMAVGMVTFFLAALCFTPVPFEVIG</sequence>
<evidence type="ECO:0000313" key="11">
    <source>
        <dbReference type="Proteomes" id="UP000663586"/>
    </source>
</evidence>
<protein>
    <submittedName>
        <fullName evidence="10">Membrane-associated protease RseP, regulator of RpoE activity in bacteria</fullName>
    </submittedName>
</protein>
<evidence type="ECO:0000256" key="4">
    <source>
        <dbReference type="ARBA" id="ARBA00022801"/>
    </source>
</evidence>
<dbReference type="AlphaFoldDB" id="A0A897MYS0"/>
<dbReference type="GO" id="GO:0008233">
    <property type="term" value="F:peptidase activity"/>
    <property type="evidence" value="ECO:0007669"/>
    <property type="project" value="UniProtKB-KW"/>
</dbReference>
<proteinExistence type="predicted"/>
<evidence type="ECO:0000256" key="1">
    <source>
        <dbReference type="ARBA" id="ARBA00004141"/>
    </source>
</evidence>
<dbReference type="InterPro" id="IPR008915">
    <property type="entry name" value="Peptidase_M50"/>
</dbReference>
<gene>
    <name evidence="10" type="primary">rseP</name>
    <name evidence="10" type="ORF">AArcS_3046</name>
</gene>
<evidence type="ECO:0000256" key="6">
    <source>
        <dbReference type="ARBA" id="ARBA00022989"/>
    </source>
</evidence>
<dbReference type="EMBL" id="CP064786">
    <property type="protein sequence ID" value="QSG04233.1"/>
    <property type="molecule type" value="Genomic_DNA"/>
</dbReference>
<dbReference type="GO" id="GO:0016020">
    <property type="term" value="C:membrane"/>
    <property type="evidence" value="ECO:0007669"/>
    <property type="project" value="UniProtKB-SubCell"/>
</dbReference>
<keyword evidence="3 8" id="KW-0812">Transmembrane</keyword>
<evidence type="ECO:0000313" key="10">
    <source>
        <dbReference type="EMBL" id="QSG04233.1"/>
    </source>
</evidence>
<dbReference type="PANTHER" id="PTHR31412:SF0">
    <property type="entry name" value="ZINC METALLOPROTEASE EGY1, CHLOROPLASTIC-RELATED"/>
    <property type="match status" value="1"/>
</dbReference>
<feature type="transmembrane region" description="Helical" evidence="8">
    <location>
        <begin position="315"/>
        <end position="337"/>
    </location>
</feature>
<keyword evidence="6 8" id="KW-1133">Transmembrane helix</keyword>
<feature type="transmembrane region" description="Helical" evidence="8">
    <location>
        <begin position="153"/>
        <end position="171"/>
    </location>
</feature>
<evidence type="ECO:0000256" key="5">
    <source>
        <dbReference type="ARBA" id="ARBA00022946"/>
    </source>
</evidence>
<keyword evidence="4" id="KW-0378">Hydrolase</keyword>
<dbReference type="CDD" id="cd06160">
    <property type="entry name" value="S2P-M50_like_2"/>
    <property type="match status" value="1"/>
</dbReference>
<dbReference type="Pfam" id="PF02163">
    <property type="entry name" value="Peptidase_M50"/>
    <property type="match status" value="1"/>
</dbReference>
<accession>A0A897MYS0</accession>
<dbReference type="Proteomes" id="UP000663586">
    <property type="component" value="Chromosome"/>
</dbReference>
<feature type="transmembrane region" description="Helical" evidence="8">
    <location>
        <begin position="85"/>
        <end position="106"/>
    </location>
</feature>
<keyword evidence="7 8" id="KW-0472">Membrane</keyword>
<dbReference type="RefSeq" id="WP_238478258.1">
    <property type="nucleotide sequence ID" value="NZ_CP064786.1"/>
</dbReference>
<feature type="transmembrane region" description="Helical" evidence="8">
    <location>
        <begin position="291"/>
        <end position="309"/>
    </location>
</feature>
<feature type="transmembrane region" description="Helical" evidence="8">
    <location>
        <begin position="113"/>
        <end position="133"/>
    </location>
</feature>